<protein>
    <submittedName>
        <fullName evidence="1">Uncharacterized protein</fullName>
    </submittedName>
</protein>
<name>A0A1J6HMG6_9HYPH</name>
<dbReference type="Proteomes" id="UP000182985">
    <property type="component" value="Unassembled WGS sequence"/>
</dbReference>
<evidence type="ECO:0000313" key="1">
    <source>
        <dbReference type="EMBL" id="OIS93579.1"/>
    </source>
</evidence>
<dbReference type="RefSeq" id="WP_071631562.1">
    <property type="nucleotide sequence ID" value="NZ_MOEC01000008.1"/>
</dbReference>
<comment type="caution">
    <text evidence="1">The sequence shown here is derived from an EMBL/GenBank/DDBJ whole genome shotgun (WGS) entry which is preliminary data.</text>
</comment>
<reference evidence="1 2" key="1">
    <citation type="submission" date="2016-10" db="EMBL/GenBank/DDBJ databases">
        <title>The Draft Genome Sequence of the Potato Rhizosphere Bacteria Ochrobactrum sp. IPA7.2.</title>
        <authorList>
            <person name="Gogoleva N.E."/>
            <person name="Khlopko Y.A."/>
            <person name="Burygin G.L."/>
            <person name="Plotnikov A.O."/>
        </authorList>
    </citation>
    <scope>NUCLEOTIDE SEQUENCE [LARGE SCALE GENOMIC DNA]</scope>
    <source>
        <strain evidence="1 2">IPA7.2</strain>
    </source>
</reference>
<organism evidence="1 2">
    <name type="scientific">Brucella cytisi</name>
    <dbReference type="NCBI Taxonomy" id="407152"/>
    <lineage>
        <taxon>Bacteria</taxon>
        <taxon>Pseudomonadati</taxon>
        <taxon>Pseudomonadota</taxon>
        <taxon>Alphaproteobacteria</taxon>
        <taxon>Hyphomicrobiales</taxon>
        <taxon>Brucellaceae</taxon>
        <taxon>Brucella/Ochrobactrum group</taxon>
        <taxon>Brucella</taxon>
    </lineage>
</organism>
<proteinExistence type="predicted"/>
<dbReference type="AlphaFoldDB" id="A0A1J6HMG6"/>
<dbReference type="EMBL" id="MOEC01000008">
    <property type="protein sequence ID" value="OIS93579.1"/>
    <property type="molecule type" value="Genomic_DNA"/>
</dbReference>
<accession>A0A1J6HMG6</accession>
<gene>
    <name evidence="1" type="ORF">BLA27_09675</name>
</gene>
<evidence type="ECO:0000313" key="2">
    <source>
        <dbReference type="Proteomes" id="UP000182985"/>
    </source>
</evidence>
<sequence length="84" mass="9255">MKQAGGESFSGRYFLAMEALEMGETSVIEGAIARFEDIFIETDDHRSQINLALMSAGQTFNGHYKLPVMKAITGALLREAINSR</sequence>
<keyword evidence="2" id="KW-1185">Reference proteome</keyword>